<dbReference type="InterPro" id="IPR027266">
    <property type="entry name" value="TrmE/GcvT-like"/>
</dbReference>
<dbReference type="InterPro" id="IPR013977">
    <property type="entry name" value="GcvT_C"/>
</dbReference>
<keyword evidence="1" id="KW-0808">Transferase</keyword>
<dbReference type="Pfam" id="PF08669">
    <property type="entry name" value="GCV_T_C"/>
    <property type="match status" value="1"/>
</dbReference>
<protein>
    <submittedName>
        <fullName evidence="5">Aminomethyltransferase family protein</fullName>
    </submittedName>
</protein>
<feature type="domain" description="GCVT N-terminal" evidence="3">
    <location>
        <begin position="39"/>
        <end position="290"/>
    </location>
</feature>
<organism evidence="5 6">
    <name type="scientific">Dasania phycosphaerae</name>
    <dbReference type="NCBI Taxonomy" id="2950436"/>
    <lineage>
        <taxon>Bacteria</taxon>
        <taxon>Pseudomonadati</taxon>
        <taxon>Pseudomonadota</taxon>
        <taxon>Gammaproteobacteria</taxon>
        <taxon>Cellvibrionales</taxon>
        <taxon>Spongiibacteraceae</taxon>
        <taxon>Dasania</taxon>
    </lineage>
</organism>
<dbReference type="PIRSF" id="PIRSF006487">
    <property type="entry name" value="GcvT"/>
    <property type="match status" value="1"/>
</dbReference>
<evidence type="ECO:0000259" key="4">
    <source>
        <dbReference type="Pfam" id="PF08669"/>
    </source>
</evidence>
<feature type="binding site" evidence="2">
    <location>
        <position position="214"/>
    </location>
    <ligand>
        <name>substrate</name>
    </ligand>
</feature>
<evidence type="ECO:0000313" key="6">
    <source>
        <dbReference type="Proteomes" id="UP001069090"/>
    </source>
</evidence>
<name>A0A9J6RNM0_9GAMM</name>
<dbReference type="InterPro" id="IPR029043">
    <property type="entry name" value="GcvT/YgfZ_C"/>
</dbReference>
<dbReference type="PANTHER" id="PTHR43757">
    <property type="entry name" value="AMINOMETHYLTRANSFERASE"/>
    <property type="match status" value="1"/>
</dbReference>
<dbReference type="GO" id="GO:0005829">
    <property type="term" value="C:cytosol"/>
    <property type="evidence" value="ECO:0007669"/>
    <property type="project" value="TreeGrafter"/>
</dbReference>
<dbReference type="EMBL" id="JAPTGG010000007">
    <property type="protein sequence ID" value="MCZ0865605.1"/>
    <property type="molecule type" value="Genomic_DNA"/>
</dbReference>
<evidence type="ECO:0000256" key="2">
    <source>
        <dbReference type="PIRSR" id="PIRSR006487-1"/>
    </source>
</evidence>
<keyword evidence="1" id="KW-0032">Aminotransferase</keyword>
<dbReference type="SUPFAM" id="SSF101790">
    <property type="entry name" value="Aminomethyltransferase beta-barrel domain"/>
    <property type="match status" value="1"/>
</dbReference>
<gene>
    <name evidence="5" type="ORF">O0V09_10355</name>
</gene>
<comment type="caution">
    <text evidence="5">The sequence shown here is derived from an EMBL/GenBank/DDBJ whole genome shotgun (WGS) entry which is preliminary data.</text>
</comment>
<proteinExistence type="predicted"/>
<dbReference type="GO" id="GO:0008483">
    <property type="term" value="F:transaminase activity"/>
    <property type="evidence" value="ECO:0007669"/>
    <property type="project" value="UniProtKB-KW"/>
</dbReference>
<dbReference type="Gene3D" id="3.30.1360.120">
    <property type="entry name" value="Probable tRNA modification gtpase trme, domain 1"/>
    <property type="match status" value="1"/>
</dbReference>
<feature type="domain" description="Aminomethyltransferase C-terminal" evidence="4">
    <location>
        <begin position="309"/>
        <end position="371"/>
    </location>
</feature>
<evidence type="ECO:0000259" key="3">
    <source>
        <dbReference type="Pfam" id="PF01571"/>
    </source>
</evidence>
<dbReference type="AlphaFoldDB" id="A0A9J6RNM0"/>
<dbReference type="Proteomes" id="UP001069090">
    <property type="component" value="Unassembled WGS sequence"/>
</dbReference>
<dbReference type="InterPro" id="IPR028896">
    <property type="entry name" value="GcvT/YgfZ/DmdA"/>
</dbReference>
<evidence type="ECO:0000313" key="5">
    <source>
        <dbReference type="EMBL" id="MCZ0865605.1"/>
    </source>
</evidence>
<dbReference type="SUPFAM" id="SSF103025">
    <property type="entry name" value="Folate-binding domain"/>
    <property type="match status" value="1"/>
</dbReference>
<dbReference type="PANTHER" id="PTHR43757:SF2">
    <property type="entry name" value="AMINOMETHYLTRANSFERASE, MITOCHONDRIAL"/>
    <property type="match status" value="1"/>
</dbReference>
<dbReference type="RefSeq" id="WP_258331750.1">
    <property type="nucleotide sequence ID" value="NZ_JAPTGG010000007.1"/>
</dbReference>
<evidence type="ECO:0000256" key="1">
    <source>
        <dbReference type="ARBA" id="ARBA00022576"/>
    </source>
</evidence>
<accession>A0A9J6RNM0</accession>
<dbReference type="InterPro" id="IPR006222">
    <property type="entry name" value="GCVT_N"/>
</dbReference>
<dbReference type="Pfam" id="PF01571">
    <property type="entry name" value="GCV_T"/>
    <property type="match status" value="1"/>
</dbReference>
<sequence length="407" mass="45813">MPLTIANLLKPEQIAHVPNGSLGSPFHERTSPLNFNQAWEEWNGFLAANYYRDEHLEYFSTRNTCGVLDVSPMNKYRFKGPDAEAMLNRMVTRDVTKHPVNTVQYNIWCTDAGRIIDDGTIFRLSQDEFMLTCAEPNMDWFQLAKVGFDHVDITDMSHELAALAIQGPTSCALLKAMGFKGIENAKPFDIVKFPYLDGEIMISRTGFTGDLGYELWIDPKNAIALWDDVFSTGKIFGVQPLGLESLEKARLEAGFLSPYVDFHPALHTMDKGNDHSPFEMALSWIVNFNKGHFTGRAALLKEKQAGKHRRLLKLDIEGNKAAESAILYRDAACQKQIGYVTSAMWSPVVKANIALGLVEGKYADGPIYAEVYHQKELRWIRKVCKCTKKTKPFWAPARAKQTPPADT</sequence>
<keyword evidence="6" id="KW-1185">Reference proteome</keyword>
<reference evidence="5 6" key="1">
    <citation type="submission" date="2022-12" db="EMBL/GenBank/DDBJ databases">
        <title>Dasania phycosphaerae sp. nov., isolated from particulate material of the south coast of Korea.</title>
        <authorList>
            <person name="Jiang Y."/>
        </authorList>
    </citation>
    <scope>NUCLEOTIDE SEQUENCE [LARGE SCALE GENOMIC DNA]</scope>
    <source>
        <strain evidence="5 6">GY-19</strain>
    </source>
</reference>